<dbReference type="AlphaFoldDB" id="U9ST96"/>
<dbReference type="GO" id="GO:0006508">
    <property type="term" value="P:proteolysis"/>
    <property type="evidence" value="ECO:0007669"/>
    <property type="project" value="InterPro"/>
</dbReference>
<evidence type="ECO:0000259" key="2">
    <source>
        <dbReference type="PROSITE" id="PS51864"/>
    </source>
</evidence>
<name>U9ST96_RHIID</name>
<comment type="caution">
    <text evidence="1">Lacks conserved residue(s) required for the propagation of feature annotation.</text>
</comment>
<dbReference type="GO" id="GO:0004222">
    <property type="term" value="F:metalloendopeptidase activity"/>
    <property type="evidence" value="ECO:0007669"/>
    <property type="project" value="InterPro"/>
</dbReference>
<protein>
    <recommendedName>
        <fullName evidence="2">Peptidase M12A domain-containing protein</fullName>
    </recommendedName>
</protein>
<feature type="domain" description="Peptidase M12A" evidence="2">
    <location>
        <begin position="1"/>
        <end position="102"/>
    </location>
</feature>
<dbReference type="InterPro" id="IPR001506">
    <property type="entry name" value="Peptidase_M12A"/>
</dbReference>
<organism evidence="3">
    <name type="scientific">Rhizophagus irregularis (strain DAOM 181602 / DAOM 197198 / MUCL 43194)</name>
    <name type="common">Arbuscular mycorrhizal fungus</name>
    <name type="synonym">Glomus intraradices</name>
    <dbReference type="NCBI Taxonomy" id="747089"/>
    <lineage>
        <taxon>Eukaryota</taxon>
        <taxon>Fungi</taxon>
        <taxon>Fungi incertae sedis</taxon>
        <taxon>Mucoromycota</taxon>
        <taxon>Glomeromycotina</taxon>
        <taxon>Glomeromycetes</taxon>
        <taxon>Glomerales</taxon>
        <taxon>Glomeraceae</taxon>
        <taxon>Rhizophagus</taxon>
    </lineage>
</organism>
<dbReference type="Gene3D" id="3.40.390.10">
    <property type="entry name" value="Collagenase (Catalytic Domain)"/>
    <property type="match status" value="1"/>
</dbReference>
<dbReference type="Pfam" id="PF01400">
    <property type="entry name" value="Astacin"/>
    <property type="match status" value="1"/>
</dbReference>
<reference evidence="3" key="1">
    <citation type="submission" date="2013-07" db="EMBL/GenBank/DDBJ databases">
        <title>The genome of an arbuscular mycorrhizal fungus provides insights into the evolution of the oldest plant symbiosis.</title>
        <authorList>
            <consortium name="DOE Joint Genome Institute"/>
            <person name="Tisserant E."/>
            <person name="Malbreil M."/>
            <person name="Kuo A."/>
            <person name="Kohler A."/>
            <person name="Symeonidi A."/>
            <person name="Balestrini R."/>
            <person name="Charron P."/>
            <person name="Duensing N."/>
            <person name="Frei-dit-Frey N."/>
            <person name="Gianinazzi-Pearson V."/>
            <person name="Gilbert B."/>
            <person name="Handa Y."/>
            <person name="Hijri M."/>
            <person name="Kaul R."/>
            <person name="Kawaguchi M."/>
            <person name="Krajinski F."/>
            <person name="Lammers P."/>
            <person name="Lapierre D."/>
            <person name="Masclaux F.G."/>
            <person name="Murat C."/>
            <person name="Morin E."/>
            <person name="Ndikumana S."/>
            <person name="Pagni M."/>
            <person name="Petitpierre D."/>
            <person name="Requena N."/>
            <person name="Rosikiewicz P."/>
            <person name="Riley R."/>
            <person name="Saito K."/>
            <person name="San Clemente H."/>
            <person name="Shapiro H."/>
            <person name="van Tuinen D."/>
            <person name="Becard G."/>
            <person name="Bonfante P."/>
            <person name="Paszkowski U."/>
            <person name="Shachar-Hill Y."/>
            <person name="Young J.P."/>
            <person name="Sanders I.R."/>
            <person name="Henrissat B."/>
            <person name="Rensing S.A."/>
            <person name="Grigoriev I.V."/>
            <person name="Corradi N."/>
            <person name="Roux C."/>
            <person name="Martin F."/>
        </authorList>
    </citation>
    <scope>NUCLEOTIDE SEQUENCE</scope>
    <source>
        <strain evidence="3">DAOM 197198</strain>
    </source>
</reference>
<accession>U9ST96</accession>
<sequence>MYALGFYHEHCRPDRDNYWTVTAKEILEKINHALSLGCYSGGRRIQAKPGTERTNAIVPYDINALNALYPSSSYLPLRRSLKMKAEGRFRKEEVDGGIRERE</sequence>
<proteinExistence type="predicted"/>
<dbReference type="EMBL" id="KI299760">
    <property type="protein sequence ID" value="ERZ97262.1"/>
    <property type="molecule type" value="Genomic_DNA"/>
</dbReference>
<dbReference type="HOGENOM" id="CLU_2278957_0_0_1"/>
<dbReference type="InterPro" id="IPR024079">
    <property type="entry name" value="MetalloPept_cat_dom_sf"/>
</dbReference>
<dbReference type="PROSITE" id="PS51864">
    <property type="entry name" value="ASTACIN"/>
    <property type="match status" value="1"/>
</dbReference>
<gene>
    <name evidence="3" type="ORF">GLOINDRAFT_11760</name>
</gene>
<dbReference type="SUPFAM" id="SSF55486">
    <property type="entry name" value="Metalloproteases ('zincins'), catalytic domain"/>
    <property type="match status" value="1"/>
</dbReference>
<evidence type="ECO:0000256" key="1">
    <source>
        <dbReference type="PROSITE-ProRule" id="PRU01211"/>
    </source>
</evidence>
<evidence type="ECO:0000313" key="3">
    <source>
        <dbReference type="EMBL" id="ERZ97262.1"/>
    </source>
</evidence>